<proteinExistence type="predicted"/>
<organism evidence="5 6">
    <name type="scientific">Gaetbulibacter jejuensis</name>
    <dbReference type="NCBI Taxonomy" id="584607"/>
    <lineage>
        <taxon>Bacteria</taxon>
        <taxon>Pseudomonadati</taxon>
        <taxon>Bacteroidota</taxon>
        <taxon>Flavobacteriia</taxon>
        <taxon>Flavobacteriales</taxon>
        <taxon>Flavobacteriaceae</taxon>
        <taxon>Gaetbulibacter</taxon>
    </lineage>
</organism>
<feature type="domain" description="HTH cro/C1-type" evidence="4">
    <location>
        <begin position="19"/>
        <end position="73"/>
    </location>
</feature>
<protein>
    <submittedName>
        <fullName evidence="5">Helix-turn-helix transcriptional regulator</fullName>
    </submittedName>
</protein>
<dbReference type="CDD" id="cd00093">
    <property type="entry name" value="HTH_XRE"/>
    <property type="match status" value="1"/>
</dbReference>
<evidence type="ECO:0000313" key="6">
    <source>
        <dbReference type="Proteomes" id="UP001500736"/>
    </source>
</evidence>
<dbReference type="InterPro" id="IPR001387">
    <property type="entry name" value="Cro/C1-type_HTH"/>
</dbReference>
<keyword evidence="1" id="KW-0805">Transcription regulation</keyword>
<evidence type="ECO:0000313" key="5">
    <source>
        <dbReference type="EMBL" id="GAA0750018.1"/>
    </source>
</evidence>
<evidence type="ECO:0000256" key="3">
    <source>
        <dbReference type="ARBA" id="ARBA00023163"/>
    </source>
</evidence>
<dbReference type="PROSITE" id="PS50943">
    <property type="entry name" value="HTH_CROC1"/>
    <property type="match status" value="1"/>
</dbReference>
<comment type="caution">
    <text evidence="5">The sequence shown here is derived from an EMBL/GenBank/DDBJ whole genome shotgun (WGS) entry which is preliminary data.</text>
</comment>
<sequence>MIDDKEKQRQILKTLGDNIKAIRLRKGLRQNEVAYRCYFDKSSYNNIERGERNITIITLHKIAKALDEPLQNFFK</sequence>
<evidence type="ECO:0000256" key="1">
    <source>
        <dbReference type="ARBA" id="ARBA00023015"/>
    </source>
</evidence>
<dbReference type="EMBL" id="BAAAGF010000005">
    <property type="protein sequence ID" value="GAA0750018.1"/>
    <property type="molecule type" value="Genomic_DNA"/>
</dbReference>
<keyword evidence="6" id="KW-1185">Reference proteome</keyword>
<dbReference type="PANTHER" id="PTHR46797">
    <property type="entry name" value="HTH-TYPE TRANSCRIPTIONAL REGULATOR"/>
    <property type="match status" value="1"/>
</dbReference>
<name>A0ABP3V764_9FLAO</name>
<dbReference type="InterPro" id="IPR010982">
    <property type="entry name" value="Lambda_DNA-bd_dom_sf"/>
</dbReference>
<dbReference type="SUPFAM" id="SSF47413">
    <property type="entry name" value="lambda repressor-like DNA-binding domains"/>
    <property type="match status" value="1"/>
</dbReference>
<dbReference type="SMART" id="SM00530">
    <property type="entry name" value="HTH_XRE"/>
    <property type="match status" value="1"/>
</dbReference>
<evidence type="ECO:0000259" key="4">
    <source>
        <dbReference type="PROSITE" id="PS50943"/>
    </source>
</evidence>
<dbReference type="PANTHER" id="PTHR46797:SF23">
    <property type="entry name" value="HTH-TYPE TRANSCRIPTIONAL REGULATOR SUTR"/>
    <property type="match status" value="1"/>
</dbReference>
<gene>
    <name evidence="5" type="ORF">GCM10009431_30240</name>
</gene>
<dbReference type="Gene3D" id="1.10.260.40">
    <property type="entry name" value="lambda repressor-like DNA-binding domains"/>
    <property type="match status" value="1"/>
</dbReference>
<dbReference type="Pfam" id="PF01381">
    <property type="entry name" value="HTH_3"/>
    <property type="match status" value="1"/>
</dbReference>
<dbReference type="Proteomes" id="UP001500736">
    <property type="component" value="Unassembled WGS sequence"/>
</dbReference>
<reference evidence="6" key="1">
    <citation type="journal article" date="2019" name="Int. J. Syst. Evol. Microbiol.">
        <title>The Global Catalogue of Microorganisms (GCM) 10K type strain sequencing project: providing services to taxonomists for standard genome sequencing and annotation.</title>
        <authorList>
            <consortium name="The Broad Institute Genomics Platform"/>
            <consortium name="The Broad Institute Genome Sequencing Center for Infectious Disease"/>
            <person name="Wu L."/>
            <person name="Ma J."/>
        </authorList>
    </citation>
    <scope>NUCLEOTIDE SEQUENCE [LARGE SCALE GENOMIC DNA]</scope>
    <source>
        <strain evidence="6">JCM 15976</strain>
    </source>
</reference>
<accession>A0ABP3V764</accession>
<dbReference type="InterPro" id="IPR050807">
    <property type="entry name" value="TransReg_Diox_bact_type"/>
</dbReference>
<keyword evidence="3" id="KW-0804">Transcription</keyword>
<dbReference type="RefSeq" id="WP_343799639.1">
    <property type="nucleotide sequence ID" value="NZ_BAAAGF010000005.1"/>
</dbReference>
<keyword evidence="2" id="KW-0238">DNA-binding</keyword>
<evidence type="ECO:0000256" key="2">
    <source>
        <dbReference type="ARBA" id="ARBA00023125"/>
    </source>
</evidence>